<evidence type="ECO:0000256" key="13">
    <source>
        <dbReference type="ARBA" id="ARBA00023239"/>
    </source>
</evidence>
<proteinExistence type="predicted"/>
<evidence type="ECO:0000256" key="3">
    <source>
        <dbReference type="ARBA" id="ARBA00002695"/>
    </source>
</evidence>
<evidence type="ECO:0000313" key="17">
    <source>
        <dbReference type="Proteomes" id="UP001501671"/>
    </source>
</evidence>
<dbReference type="SUPFAM" id="SSF53732">
    <property type="entry name" value="Aconitase iron-sulfur domain"/>
    <property type="match status" value="1"/>
</dbReference>
<evidence type="ECO:0000313" key="16">
    <source>
        <dbReference type="EMBL" id="GAA4322440.1"/>
    </source>
</evidence>
<dbReference type="EMBL" id="BAABFO010000001">
    <property type="protein sequence ID" value="GAA4322440.1"/>
    <property type="molecule type" value="Genomic_DNA"/>
</dbReference>
<comment type="function">
    <text evidence="3">Catalyzes the isomerization between 2-isopropylmalate and 3-isopropylmalate, via the formation of 2-isopropylmaleate.</text>
</comment>
<evidence type="ECO:0000256" key="5">
    <source>
        <dbReference type="ARBA" id="ARBA00011271"/>
    </source>
</evidence>
<evidence type="ECO:0000256" key="12">
    <source>
        <dbReference type="ARBA" id="ARBA00023014"/>
    </source>
</evidence>
<dbReference type="Gene3D" id="3.30.499.10">
    <property type="entry name" value="Aconitase, domain 3"/>
    <property type="match status" value="2"/>
</dbReference>
<feature type="domain" description="Aconitase/3-isopropylmalate dehydratase large subunit alpha/beta/alpha" evidence="15">
    <location>
        <begin position="16"/>
        <end position="466"/>
    </location>
</feature>
<evidence type="ECO:0000256" key="7">
    <source>
        <dbReference type="ARBA" id="ARBA00022430"/>
    </source>
</evidence>
<dbReference type="InterPro" id="IPR001030">
    <property type="entry name" value="Acoase/IPM_deHydtase_lsu_aba"/>
</dbReference>
<evidence type="ECO:0000256" key="11">
    <source>
        <dbReference type="ARBA" id="ARBA00023004"/>
    </source>
</evidence>
<evidence type="ECO:0000256" key="14">
    <source>
        <dbReference type="ARBA" id="ARBA00023304"/>
    </source>
</evidence>
<reference evidence="17" key="1">
    <citation type="journal article" date="2019" name="Int. J. Syst. Evol. Microbiol.">
        <title>The Global Catalogue of Microorganisms (GCM) 10K type strain sequencing project: providing services to taxonomists for standard genome sequencing and annotation.</title>
        <authorList>
            <consortium name="The Broad Institute Genomics Platform"/>
            <consortium name="The Broad Institute Genome Sequencing Center for Infectious Disease"/>
            <person name="Wu L."/>
            <person name="Ma J."/>
        </authorList>
    </citation>
    <scope>NUCLEOTIDE SEQUENCE [LARGE SCALE GENOMIC DNA]</scope>
    <source>
        <strain evidence="17">JCM 17666</strain>
    </source>
</reference>
<dbReference type="PROSITE" id="PS01244">
    <property type="entry name" value="ACONITASE_2"/>
    <property type="match status" value="1"/>
</dbReference>
<sequence>MAETQGGAQRPRTMFEKIWARHVIAEREGGESLIYIDRNFVHEGPFYAFDGLRLENRKIHRPLRQFAIADHYVPSKDRPAGVVQIADPDIRRMVEQLERNARDFGMPLIAMNDPRQGIMHVVAAELAMAQPGMITTAADSHTTSIGAFGTLAFGVGASEIKHILATQSLWFRRPRTLRVTVEGALPRGVTAKDVILAIVGKVGLAGGTGHVIEYAGPAVRAMTMEQRMTMCNMSIEMGARAGMVAPDDTTYAYLEGRQYAPSAAHWEQAVAFWRTLPSDPGAQFDKEVAVDAAAIEPMVTWGNLPEHALPITARVPHPDDAVDAKQRAHFERALAYMKLEPGMPLTEVTVDRVFIGSCTNARFEDLAAAAEVLKGRRAVVPAMVSPGSSDVKRRAEAAGLDLIFKAAGFEWRDSACSMCVGSNGDFPQPGERCVSTSPRNYENRQGRGVRTHLASPAMAAAAAVTGRLTDVRTLT</sequence>
<evidence type="ECO:0000256" key="1">
    <source>
        <dbReference type="ARBA" id="ARBA00000491"/>
    </source>
</evidence>
<dbReference type="PRINTS" id="PR00415">
    <property type="entry name" value="ACONITASE"/>
</dbReference>
<keyword evidence="11" id="KW-0408">Iron</keyword>
<accession>A0ABP8GEF7</accession>
<dbReference type="InterPro" id="IPR050067">
    <property type="entry name" value="IPM_dehydratase_rel_enz"/>
</dbReference>
<protein>
    <recommendedName>
        <fullName evidence="6">3-isopropylmalate dehydratase</fullName>
        <ecNumber evidence="6">4.2.1.33</ecNumber>
    </recommendedName>
</protein>
<dbReference type="PANTHER" id="PTHR43822">
    <property type="entry name" value="HOMOACONITASE, MITOCHONDRIAL-RELATED"/>
    <property type="match status" value="1"/>
</dbReference>
<name>A0ABP8GEF7_9BURK</name>
<comment type="cofactor">
    <cofactor evidence="2">
        <name>[4Fe-4S] cluster</name>
        <dbReference type="ChEBI" id="CHEBI:49883"/>
    </cofactor>
</comment>
<evidence type="ECO:0000256" key="2">
    <source>
        <dbReference type="ARBA" id="ARBA00001966"/>
    </source>
</evidence>
<keyword evidence="13" id="KW-0456">Lyase</keyword>
<keyword evidence="7" id="KW-0432">Leucine biosynthesis</keyword>
<evidence type="ECO:0000259" key="15">
    <source>
        <dbReference type="Pfam" id="PF00330"/>
    </source>
</evidence>
<evidence type="ECO:0000256" key="8">
    <source>
        <dbReference type="ARBA" id="ARBA00022485"/>
    </source>
</evidence>
<dbReference type="InterPro" id="IPR015931">
    <property type="entry name" value="Acnase/IPM_dHydase_lsu_aba_1/3"/>
</dbReference>
<comment type="caution">
    <text evidence="16">The sequence shown here is derived from an EMBL/GenBank/DDBJ whole genome shotgun (WGS) entry which is preliminary data.</text>
</comment>
<evidence type="ECO:0000256" key="6">
    <source>
        <dbReference type="ARBA" id="ARBA00011998"/>
    </source>
</evidence>
<dbReference type="InterPro" id="IPR004430">
    <property type="entry name" value="3-IsopropMal_deHydase_lsu"/>
</dbReference>
<dbReference type="Proteomes" id="UP001501671">
    <property type="component" value="Unassembled WGS sequence"/>
</dbReference>
<comment type="subunit">
    <text evidence="5">Heterodimer of LeuC and LeuD.</text>
</comment>
<dbReference type="InterPro" id="IPR018136">
    <property type="entry name" value="Aconitase_4Fe-4S_BS"/>
</dbReference>
<organism evidence="16 17">
    <name type="scientific">Pigmentiphaga soli</name>
    <dbReference type="NCBI Taxonomy" id="1007095"/>
    <lineage>
        <taxon>Bacteria</taxon>
        <taxon>Pseudomonadati</taxon>
        <taxon>Pseudomonadota</taxon>
        <taxon>Betaproteobacteria</taxon>
        <taxon>Burkholderiales</taxon>
        <taxon>Alcaligenaceae</taxon>
        <taxon>Pigmentiphaga</taxon>
    </lineage>
</organism>
<evidence type="ECO:0000256" key="10">
    <source>
        <dbReference type="ARBA" id="ARBA00022723"/>
    </source>
</evidence>
<keyword evidence="14" id="KW-0100">Branched-chain amino acid biosynthesis</keyword>
<dbReference type="NCBIfam" id="NF004016">
    <property type="entry name" value="PRK05478.1"/>
    <property type="match status" value="1"/>
</dbReference>
<dbReference type="Pfam" id="PF00330">
    <property type="entry name" value="Aconitase"/>
    <property type="match status" value="1"/>
</dbReference>
<dbReference type="NCBIfam" id="TIGR00170">
    <property type="entry name" value="leuC"/>
    <property type="match status" value="1"/>
</dbReference>
<evidence type="ECO:0000256" key="9">
    <source>
        <dbReference type="ARBA" id="ARBA00022605"/>
    </source>
</evidence>
<keyword evidence="12" id="KW-0411">Iron-sulfur</keyword>
<keyword evidence="9" id="KW-0028">Amino-acid biosynthesis</keyword>
<keyword evidence="17" id="KW-1185">Reference proteome</keyword>
<dbReference type="RefSeq" id="WP_345245487.1">
    <property type="nucleotide sequence ID" value="NZ_BAABFO010000001.1"/>
</dbReference>
<evidence type="ECO:0000256" key="4">
    <source>
        <dbReference type="ARBA" id="ARBA00004729"/>
    </source>
</evidence>
<dbReference type="NCBIfam" id="NF009116">
    <property type="entry name" value="PRK12466.1"/>
    <property type="match status" value="1"/>
</dbReference>
<comment type="pathway">
    <text evidence="4">Amino-acid biosynthesis; L-leucine biosynthesis; L-leucine from 3-methyl-2-oxobutanoate: step 2/4.</text>
</comment>
<keyword evidence="8" id="KW-0004">4Fe-4S</keyword>
<keyword evidence="10" id="KW-0479">Metal-binding</keyword>
<dbReference type="InterPro" id="IPR036008">
    <property type="entry name" value="Aconitase_4Fe-4S_dom"/>
</dbReference>
<gene>
    <name evidence="16" type="primary">leuC_1</name>
    <name evidence="16" type="ORF">GCM10023144_02410</name>
</gene>
<comment type="catalytic activity">
    <reaction evidence="1">
        <text>(2R,3S)-3-isopropylmalate = (2S)-2-isopropylmalate</text>
        <dbReference type="Rhea" id="RHEA:32287"/>
        <dbReference type="ChEBI" id="CHEBI:1178"/>
        <dbReference type="ChEBI" id="CHEBI:35121"/>
        <dbReference type="EC" id="4.2.1.33"/>
    </reaction>
</comment>
<dbReference type="EC" id="4.2.1.33" evidence="6"/>
<dbReference type="PANTHER" id="PTHR43822:SF9">
    <property type="entry name" value="3-ISOPROPYLMALATE DEHYDRATASE"/>
    <property type="match status" value="1"/>
</dbReference>
<dbReference type="PROSITE" id="PS00450">
    <property type="entry name" value="ACONITASE_1"/>
    <property type="match status" value="1"/>
</dbReference>